<keyword evidence="1" id="KW-0812">Transmembrane</keyword>
<dbReference type="RefSeq" id="WP_185240913.1">
    <property type="nucleotide sequence ID" value="NZ_JACEGC010000131.1"/>
</dbReference>
<feature type="transmembrane region" description="Helical" evidence="1">
    <location>
        <begin position="12"/>
        <end position="31"/>
    </location>
</feature>
<dbReference type="AlphaFoldDB" id="A0A841VB08"/>
<proteinExistence type="predicted"/>
<evidence type="ECO:0000256" key="1">
    <source>
        <dbReference type="SAM" id="Phobius"/>
    </source>
</evidence>
<evidence type="ECO:0000313" key="3">
    <source>
        <dbReference type="Proteomes" id="UP000525432"/>
    </source>
</evidence>
<dbReference type="Gene3D" id="1.25.40.10">
    <property type="entry name" value="Tetratricopeptide repeat domain"/>
    <property type="match status" value="1"/>
</dbReference>
<name>A0A841VB08_MICAE</name>
<evidence type="ECO:0000313" key="2">
    <source>
        <dbReference type="EMBL" id="MBC1197376.1"/>
    </source>
</evidence>
<keyword evidence="1" id="KW-0472">Membrane</keyword>
<reference evidence="2 3" key="1">
    <citation type="submission" date="2020-07" db="EMBL/GenBank/DDBJ databases">
        <title>Genomes of two Microcystis aeruginosa (Cyanobacteria) strains from Florida (USA) with disparate toxicogenic potential.</title>
        <authorList>
            <person name="Lefler F.W."/>
            <person name="Barbosa M."/>
            <person name="Berthold D.E."/>
            <person name="Laughinghouse H.D. IV."/>
        </authorList>
    </citation>
    <scope>NUCLEOTIDE SEQUENCE [LARGE SCALE GENOMIC DNA]</scope>
    <source>
        <strain evidence="2 3">BLCCF158</strain>
    </source>
</reference>
<organism evidence="2 3">
    <name type="scientific">Microcystis aeruginosa BLCC-F158</name>
    <dbReference type="NCBI Taxonomy" id="2755316"/>
    <lineage>
        <taxon>Bacteria</taxon>
        <taxon>Bacillati</taxon>
        <taxon>Cyanobacteriota</taxon>
        <taxon>Cyanophyceae</taxon>
        <taxon>Oscillatoriophycideae</taxon>
        <taxon>Chroococcales</taxon>
        <taxon>Microcystaceae</taxon>
        <taxon>Microcystis</taxon>
    </lineage>
</organism>
<comment type="caution">
    <text evidence="2">The sequence shown here is derived from an EMBL/GenBank/DDBJ whole genome shotgun (WGS) entry which is preliminary data.</text>
</comment>
<dbReference type="InterPro" id="IPR011990">
    <property type="entry name" value="TPR-like_helical_dom_sf"/>
</dbReference>
<dbReference type="Proteomes" id="UP000525432">
    <property type="component" value="Unassembled WGS sequence"/>
</dbReference>
<sequence>MTHILKSHKRLITLTALVVVGGVTLLVYPSVRDESHWWQTTRQDTAEAYLAYQKALPQGKHLTEAKTLYEDRFWKEVQSTSTIKSVEDYIREHPQSPHLSAAKKRLEELYWQQAQDSNRVTSYQQYLAKYPSGQFVEQSKEKIYQLTPLKPSEIFACNVGASQTKSGVKVEILRVLVGKRSAIQPNHPQLNDKDLIPTNTVESQPFADDAVVGAITFRITNQTNKPISFMASNFVVSVGGKQIPLQDYVYMKHTTFGHDLIQGDILPKSTIVSGIWFDLGKVNVASVKSMNIFLGSAYDKRPWGNNPEVYYPITGDFFFNVNLSNHSFAPFPEEAK</sequence>
<accession>A0A841VB08</accession>
<gene>
    <name evidence="2" type="ORF">H0901_19505</name>
</gene>
<keyword evidence="1" id="KW-1133">Transmembrane helix</keyword>
<dbReference type="EMBL" id="JACEGC010000131">
    <property type="protein sequence ID" value="MBC1197376.1"/>
    <property type="molecule type" value="Genomic_DNA"/>
</dbReference>
<protein>
    <submittedName>
        <fullName evidence="2">Uncharacterized protein</fullName>
    </submittedName>
</protein>